<reference evidence="1 2" key="1">
    <citation type="submission" date="2018-12" db="EMBL/GenBank/DDBJ databases">
        <title>Legionella sp,whole genome shotgun sequence.</title>
        <authorList>
            <person name="Wu H."/>
        </authorList>
    </citation>
    <scope>NUCLEOTIDE SEQUENCE [LARGE SCALE GENOMIC DNA]</scope>
    <source>
        <strain evidence="2">km714</strain>
    </source>
</reference>
<evidence type="ECO:0000313" key="2">
    <source>
        <dbReference type="Proteomes" id="UP000288012"/>
    </source>
</evidence>
<comment type="caution">
    <text evidence="1">The sequence shown here is derived from an EMBL/GenBank/DDBJ whole genome shotgun (WGS) entry which is preliminary data.</text>
</comment>
<dbReference type="EMBL" id="RZGR01000009">
    <property type="protein sequence ID" value="RUQ88989.1"/>
    <property type="molecule type" value="Genomic_DNA"/>
</dbReference>
<organism evidence="1 2">
    <name type="scientific">Legionella septentrionalis</name>
    <dbReference type="NCBI Taxonomy" id="2498109"/>
    <lineage>
        <taxon>Bacteria</taxon>
        <taxon>Pseudomonadati</taxon>
        <taxon>Pseudomonadota</taxon>
        <taxon>Gammaproteobacteria</taxon>
        <taxon>Legionellales</taxon>
        <taxon>Legionellaceae</taxon>
        <taxon>Legionella</taxon>
    </lineage>
</organism>
<keyword evidence="2" id="KW-1185">Reference proteome</keyword>
<proteinExistence type="predicted"/>
<dbReference type="AlphaFoldDB" id="A0A433JK76"/>
<dbReference type="RefSeq" id="WP_126953091.1">
    <property type="nucleotide sequence ID" value="NZ_RZGR01000009.1"/>
</dbReference>
<evidence type="ECO:0000313" key="1">
    <source>
        <dbReference type="EMBL" id="RUQ88989.1"/>
    </source>
</evidence>
<gene>
    <name evidence="1" type="ORF">EKM59_04115</name>
</gene>
<sequence>MFTPEIVSVKDIPFNYLVADQQGKLLQVGHNAHDDPAAALLPSTTVEPNEAGFTHAYVVYPCRFKEILDAQIIFLKAFTKQGSSHGGFGLIFNLARKKPSWSHNFVNLEFSPQEENQIFSGECRSALTLSGVKQMLGHDLTNIDFNLRGSRTDMYRESSEELLSYIPASLIIGDETYDVNIVYHADTPHSEGPGRAGARNPVDLRKDWENFWKKQAKKNVSKEILHPEILTQKNKNIFFKPVAAPDPASMRSTDIPEIDVEASAPQEILASNCRNKDNLTL</sequence>
<name>A0A433JK76_9GAMM</name>
<accession>A0A433JK76</accession>
<dbReference type="OrthoDB" id="5654429at2"/>
<dbReference type="Proteomes" id="UP000288012">
    <property type="component" value="Unassembled WGS sequence"/>
</dbReference>
<protein>
    <submittedName>
        <fullName evidence="1">Uncharacterized protein</fullName>
    </submittedName>
</protein>